<dbReference type="HOGENOM" id="CLU_230868_0_0_9"/>
<keyword evidence="9" id="KW-1185">Reference proteome</keyword>
<dbReference type="EMBL" id="ACCJ01000090">
    <property type="protein sequence ID" value="EEG56163.1"/>
    <property type="molecule type" value="Genomic_DNA"/>
</dbReference>
<dbReference type="RefSeq" id="WP_007709105.1">
    <property type="nucleotide sequence ID" value="NZ_GG657591.1"/>
</dbReference>
<feature type="region of interest" description="Disordered" evidence="6">
    <location>
        <begin position="54"/>
        <end position="362"/>
    </location>
</feature>
<evidence type="ECO:0000256" key="1">
    <source>
        <dbReference type="ARBA" id="ARBA00022512"/>
    </source>
</evidence>
<proteinExistence type="predicted"/>
<dbReference type="Pfam" id="PF06458">
    <property type="entry name" value="MucBP"/>
    <property type="match status" value="3"/>
</dbReference>
<feature type="region of interest" description="Disordered" evidence="6">
    <location>
        <begin position="2187"/>
        <end position="2211"/>
    </location>
</feature>
<protein>
    <submittedName>
        <fullName evidence="8">LPXTG-motif cell wall anchor domain protein</fullName>
    </submittedName>
</protein>
<feature type="compositionally biased region" description="Polar residues" evidence="6">
    <location>
        <begin position="112"/>
        <end position="124"/>
    </location>
</feature>
<dbReference type="NCBIfam" id="NF033073">
    <property type="entry name" value="LPXTG_double"/>
    <property type="match status" value="1"/>
</dbReference>
<keyword evidence="4" id="KW-0677">Repeat</keyword>
<feature type="region of interest" description="Disordered" evidence="6">
    <location>
        <begin position="1513"/>
        <end position="1546"/>
    </location>
</feature>
<dbReference type="PROSITE" id="PS50847">
    <property type="entry name" value="GRAM_POS_ANCHORING"/>
    <property type="match status" value="1"/>
</dbReference>
<evidence type="ECO:0000313" key="8">
    <source>
        <dbReference type="EMBL" id="EEG56163.1"/>
    </source>
</evidence>
<sequence>MYMVTGDEEILFLYINNGDETIRCSTNITRMVDGEEKVKKTKSVTIRSYESAFGDEEVNVIPDQPKQDVNEATSSTADKEITNSNESNQTENNTVPEENQETGSAGQHDPANDNSAGPDQNVSDGQDEVQAPQTGGEETQETADAPADDAQVPQEDSAVGPDNETVASDSQEEASEPEEAAEPEEATEPEQSEEAGEPVATVTRHYVPIVAENEGGEAAPADDSQKEQAAEAPDNSGEVETPAEGPAAQEENEKAPEAAEPNGDAPAADVPVVDAPAADAQATDAPAVDTPVVDTPAVDTPAVDTPAGQGPAADSEATVPDGNPAPEENAPQEPADENPAPAPDAGVNGEGQTAQPEEELPKESVVTIIPSATPSEGTQVKPEEQKPEDNVAAAGTSDLVGMGYCSTAKVYSATLNQLKALEDFEGYKVTYDIAPKASARIADGPRGVEEGGTLVFGVKNQIGYAIGAVTANGEALEADSVTDNDDGTQTAWYTVAEVNEEQEVAVTMVETMPHPDFDKTVVIDGVSIHVTAPDGVLPEGTELEVQEVTEIVAEAVKEKVEAQSGETTTVNAVLAYDINLTFNGVKLDNSWANSENSLVSVTISGEKIRQNSAEADAVEILHMKTRETETVEALSAEVVMEAEKAQNEGAEEIAENSEAKTVVEVPKLDAVTAQEVIVDSEGRAAIDVADQNGIRQVEFATDHFSIFTITFTQSSVSYTIKAELKDTKTADVIDLGSDAFLDKLGNRERVDVKTLLKNNVKDTTTDVNGDKYRFVKATATDNFESGDKIVSLFRDGSKLSYFDVSGEQHMLQVTGNREVKIYLWYERVTSERPEYLTVEFYQDDLGFTKYDHYPNYDCINKIVGSGSDQDQPRNMHYVIVKDMGNGKNYDLNALVYVRCDIFHELPEEPDDQKDTFLVTYEDENGDVLGYEVVEKNLTPKHVPSTTSNQHWTYKGSESPVIPGQERITTNVVFVRHTVEVTYKVTYHTDGASNSNKPVAPVDENSPYMAGSTVTVMDNTNLVGNNAHGGNYTTDFICWTTEKSNVNSGRNNLYYPGDTFDITQDMDFYPVFVGNRKDVRTIEFVADTNGMLSLSGETAGTFAFPIISGSEFGKVIASTADIPVPVPNDTYRFTGWEIVVNGQTREYSDAEAILSHYADLPVETDLTFIAKFVTVNDSTISVWFSGTNLRDGFDGKESIYPDNGISGDREWVGNINLSKALPGGSDLPYTFAQIGGYAQDILDIYRAEIPPERIIDGKLDLKYAGHIEIWEVESGNNAAPWVKLYDTSETEQTINFEDIKTKSGYELRYHVYFESPIVVGINYYKLSADGAEPQYPASIQMVSGYHFTGDTIPVTDEMVNRVLNTDTFKGYEFRYGYPKVGESLVVRENARTIRLFYGPQARTVTVTYHDDKGAELQKAYTEDSSYGSSYDVGDQIFDTLNIDDHHYVKESVTGEVSGTVTSNVTVDVVYALDDKGDHGPDGTADKYQVEVTYGAVNGTVSFNGPKYVTLYDESGNESESGTGHLRSEQIPTTQANEGYGSGSWSPAKPAVSYEIESATEFVVTYTPQERTVTVTYSDDNGKALQDAVTLNTSYNSSYDVSGQIYEFLDIDGHHYIKESVTGEVSGTVTSNVTVDVVYTLDDKGDHGPDGTADKYQAEVTYKAVNGTVSFNGPKYVTLYDERGKESESGTGYLKADQIPDTHAGEGYEGGSWSPEKPTVSYPIKAATEFVVTYTAQERTVTVTYHDDKGVELREAYTLNTTYGSSYNVGDQISDTLDVGGHHYIKESVTGEVSGTVTSNVTVDVVYTLDDEGNGGPDDIPDKYQVRFEYKSEDTAKLVLSGTLVEWQTFPKKGDEYDTTQKLYPRVAVTKNELGGYHFAGWTDEKGEAFESDEALQNAGYTTSMIFIAGAEENEGVTINYISEDTAKGTVTLDTESVSPVTGAPKGSEAKPADGYVFTHWTNSNGDTVASGEQNRHYTPVKNIKDDVFQADTYTAHFAERGDLSYKVEYYFDGKLGETVSQDNVKLGTAIPYTTTEKTFGGGSYVFERTEGPKTVGGVSADNVLKVYYTLDATGTDKPGTPDGVPDKFQITIRYESNANGSVSGTTVEVHTIQDFERNAETGEIIKMGPVKPAAPKAAVTVTANSRYTFSHWSIRGNADKRYGSTEDLMKDTFVEDVTFAANFSNIGGGSHGGGGNGGGTGGGSHSAKNETGGPGALTTITPDDVPLAILPDTTADLTMIDDGEVPLAALPKTGQGAVKGTLAMMVSGILLAFAAVGKRRKEEENS</sequence>
<feature type="region of interest" description="Disordered" evidence="6">
    <location>
        <begin position="1686"/>
        <end position="1714"/>
    </location>
</feature>
<evidence type="ECO:0000259" key="7">
    <source>
        <dbReference type="PROSITE" id="PS50847"/>
    </source>
</evidence>
<reference evidence="8 9" key="1">
    <citation type="submission" date="2009-01" db="EMBL/GenBank/DDBJ databases">
        <authorList>
            <person name="Fulton L."/>
            <person name="Clifton S."/>
            <person name="Fulton B."/>
            <person name="Xu J."/>
            <person name="Minx P."/>
            <person name="Pepin K.H."/>
            <person name="Johnson M."/>
            <person name="Bhonagiri V."/>
            <person name="Nash W.E."/>
            <person name="Mardis E.R."/>
            <person name="Wilson R.K."/>
        </authorList>
    </citation>
    <scope>NUCLEOTIDE SEQUENCE [LARGE SCALE GENOMIC DNA]</scope>
    <source>
        <strain evidence="8 9">DSM 15981</strain>
    </source>
</reference>
<keyword evidence="5" id="KW-0572">Peptidoglycan-anchor</keyword>
<comment type="caution">
    <text evidence="8">The sequence shown here is derived from an EMBL/GenBank/DDBJ whole genome shotgun (WGS) entry which is preliminary data.</text>
</comment>
<dbReference type="InterPro" id="IPR044060">
    <property type="entry name" value="Bacterial_rp_domain"/>
</dbReference>
<evidence type="ECO:0000256" key="6">
    <source>
        <dbReference type="SAM" id="MobiDB-lite"/>
    </source>
</evidence>
<dbReference type="Gene3D" id="3.10.20.320">
    <property type="entry name" value="Putative peptidoglycan bound protein (lpxtg motif)"/>
    <property type="match status" value="1"/>
</dbReference>
<dbReference type="Pfam" id="PF18998">
    <property type="entry name" value="Flg_new_2"/>
    <property type="match status" value="1"/>
</dbReference>
<dbReference type="Proteomes" id="UP000004756">
    <property type="component" value="Unassembled WGS sequence"/>
</dbReference>
<keyword evidence="3" id="KW-0732">Signal</keyword>
<evidence type="ECO:0000256" key="2">
    <source>
        <dbReference type="ARBA" id="ARBA00022525"/>
    </source>
</evidence>
<reference evidence="8 9" key="2">
    <citation type="submission" date="2009-02" db="EMBL/GenBank/DDBJ databases">
        <title>Draft genome sequence of Clostridium asparagiforme (DSM 15981).</title>
        <authorList>
            <person name="Sudarsanam P."/>
            <person name="Ley R."/>
            <person name="Guruge J."/>
            <person name="Turnbaugh P.J."/>
            <person name="Mahowald M."/>
            <person name="Liep D."/>
            <person name="Gordon J."/>
        </authorList>
    </citation>
    <scope>NUCLEOTIDE SEQUENCE [LARGE SCALE GENOMIC DNA]</scope>
    <source>
        <strain evidence="8 9">DSM 15981</strain>
    </source>
</reference>
<dbReference type="InterPro" id="IPR009459">
    <property type="entry name" value="MucBP_dom"/>
</dbReference>
<feature type="compositionally biased region" description="Gly residues" evidence="6">
    <location>
        <begin position="2187"/>
        <end position="2203"/>
    </location>
</feature>
<gene>
    <name evidence="8" type="ORF">CLOSTASPAR_01758</name>
</gene>
<feature type="compositionally biased region" description="Polar residues" evidence="6">
    <location>
        <begin position="95"/>
        <end position="105"/>
    </location>
</feature>
<evidence type="ECO:0000256" key="3">
    <source>
        <dbReference type="ARBA" id="ARBA00022729"/>
    </source>
</evidence>
<organism evidence="8 9">
    <name type="scientific">[Clostridium] asparagiforme DSM 15981</name>
    <dbReference type="NCBI Taxonomy" id="518636"/>
    <lineage>
        <taxon>Bacteria</taxon>
        <taxon>Bacillati</taxon>
        <taxon>Bacillota</taxon>
        <taxon>Clostridia</taxon>
        <taxon>Lachnospirales</taxon>
        <taxon>Lachnospiraceae</taxon>
        <taxon>Enterocloster</taxon>
    </lineage>
</organism>
<accession>C0CXN3</accession>
<dbReference type="InterPro" id="IPR019931">
    <property type="entry name" value="LPXTG_anchor"/>
</dbReference>
<feature type="compositionally biased region" description="Low complexity" evidence="6">
    <location>
        <begin position="324"/>
        <end position="345"/>
    </location>
</feature>
<feature type="domain" description="Gram-positive cocci surface proteins LPxTG" evidence="7">
    <location>
        <begin position="2249"/>
        <end position="2285"/>
    </location>
</feature>
<keyword evidence="2" id="KW-0964">Secreted</keyword>
<name>C0CXN3_9FIRM</name>
<evidence type="ECO:0000256" key="5">
    <source>
        <dbReference type="ARBA" id="ARBA00023088"/>
    </source>
</evidence>
<evidence type="ECO:0000313" key="9">
    <source>
        <dbReference type="Proteomes" id="UP000004756"/>
    </source>
</evidence>
<feature type="compositionally biased region" description="Acidic residues" evidence="6">
    <location>
        <begin position="170"/>
        <end position="196"/>
    </location>
</feature>
<evidence type="ECO:0000256" key="4">
    <source>
        <dbReference type="ARBA" id="ARBA00022737"/>
    </source>
</evidence>
<feature type="compositionally biased region" description="Low complexity" evidence="6">
    <location>
        <begin position="258"/>
        <end position="306"/>
    </location>
</feature>
<keyword evidence="1" id="KW-0134">Cell wall</keyword>
<feature type="compositionally biased region" description="Low complexity" evidence="6">
    <location>
        <begin position="82"/>
        <end position="94"/>
    </location>
</feature>